<keyword evidence="2" id="KW-0479">Metal-binding</keyword>
<dbReference type="InterPro" id="IPR006121">
    <property type="entry name" value="HMA_dom"/>
</dbReference>
<evidence type="ECO:0000256" key="2">
    <source>
        <dbReference type="ARBA" id="ARBA00022723"/>
    </source>
</evidence>
<organism evidence="8 9">
    <name type="scientific">Trema orientale</name>
    <name type="common">Charcoal tree</name>
    <name type="synonym">Celtis orientalis</name>
    <dbReference type="NCBI Taxonomy" id="63057"/>
    <lineage>
        <taxon>Eukaryota</taxon>
        <taxon>Viridiplantae</taxon>
        <taxon>Streptophyta</taxon>
        <taxon>Embryophyta</taxon>
        <taxon>Tracheophyta</taxon>
        <taxon>Spermatophyta</taxon>
        <taxon>Magnoliopsida</taxon>
        <taxon>eudicotyledons</taxon>
        <taxon>Gunneridae</taxon>
        <taxon>Pentapetalae</taxon>
        <taxon>rosids</taxon>
        <taxon>fabids</taxon>
        <taxon>Rosales</taxon>
        <taxon>Cannabaceae</taxon>
        <taxon>Trema</taxon>
    </lineage>
</organism>
<dbReference type="Pfam" id="PF00403">
    <property type="entry name" value="HMA"/>
    <property type="match status" value="1"/>
</dbReference>
<evidence type="ECO:0000313" key="8">
    <source>
        <dbReference type="EMBL" id="PON88313.1"/>
    </source>
</evidence>
<keyword evidence="9" id="KW-1185">Reference proteome</keyword>
<feature type="compositionally biased region" description="Polar residues" evidence="6">
    <location>
        <begin position="193"/>
        <end position="225"/>
    </location>
</feature>
<dbReference type="STRING" id="63057.A0A2P5ERZ3"/>
<dbReference type="Gene3D" id="3.30.70.100">
    <property type="match status" value="1"/>
</dbReference>
<dbReference type="CDD" id="cd00371">
    <property type="entry name" value="HMA"/>
    <property type="match status" value="1"/>
</dbReference>
<dbReference type="FunFam" id="3.30.70.100:FF:000008">
    <property type="entry name" value="Copper transport protein ATOX1"/>
    <property type="match status" value="1"/>
</dbReference>
<evidence type="ECO:0000313" key="9">
    <source>
        <dbReference type="Proteomes" id="UP000237000"/>
    </source>
</evidence>
<evidence type="ECO:0000256" key="5">
    <source>
        <dbReference type="ARBA" id="ARBA00024045"/>
    </source>
</evidence>
<keyword evidence="1" id="KW-0488">Methylation</keyword>
<comment type="caution">
    <text evidence="8">The sequence shown here is derived from an EMBL/GenBank/DDBJ whole genome shotgun (WGS) entry which is preliminary data.</text>
</comment>
<gene>
    <name evidence="8" type="ORF">TorRG33x02_159000</name>
</gene>
<dbReference type="EMBL" id="JXTC01000107">
    <property type="protein sequence ID" value="PON88313.1"/>
    <property type="molecule type" value="Genomic_DNA"/>
</dbReference>
<dbReference type="PANTHER" id="PTHR45868:SF86">
    <property type="entry name" value="HMA DOMAIN-CONTAINING PROTEIN"/>
    <property type="match status" value="1"/>
</dbReference>
<name>A0A2P5ERZ3_TREOI</name>
<accession>A0A2P5ERZ3</accession>
<feature type="compositionally biased region" description="Polar residues" evidence="6">
    <location>
        <begin position="108"/>
        <end position="118"/>
    </location>
</feature>
<keyword evidence="3" id="KW-0449">Lipoprotein</keyword>
<feature type="compositionally biased region" description="Basic residues" evidence="6">
    <location>
        <begin position="181"/>
        <end position="190"/>
    </location>
</feature>
<dbReference type="InParanoid" id="A0A2P5ERZ3"/>
<dbReference type="PANTHER" id="PTHR45868">
    <property type="entry name" value="HEAVY METAL-ASSOCIATED ISOPRENYLATED PLANT PROTEIN 33-RELATED"/>
    <property type="match status" value="1"/>
</dbReference>
<evidence type="ECO:0000259" key="7">
    <source>
        <dbReference type="PROSITE" id="PS50846"/>
    </source>
</evidence>
<keyword evidence="4" id="KW-0636">Prenylation</keyword>
<dbReference type="PROSITE" id="PS50846">
    <property type="entry name" value="HMA_2"/>
    <property type="match status" value="1"/>
</dbReference>
<dbReference type="InterPro" id="IPR036163">
    <property type="entry name" value="HMA_dom_sf"/>
</dbReference>
<evidence type="ECO:0000256" key="3">
    <source>
        <dbReference type="ARBA" id="ARBA00023288"/>
    </source>
</evidence>
<dbReference type="Proteomes" id="UP000237000">
    <property type="component" value="Unassembled WGS sequence"/>
</dbReference>
<dbReference type="OrthoDB" id="689350at2759"/>
<feature type="region of interest" description="Disordered" evidence="6">
    <location>
        <begin position="86"/>
        <end position="225"/>
    </location>
</feature>
<evidence type="ECO:0000256" key="4">
    <source>
        <dbReference type="ARBA" id="ARBA00023289"/>
    </source>
</evidence>
<feature type="compositionally biased region" description="Basic and acidic residues" evidence="6">
    <location>
        <begin position="131"/>
        <end position="140"/>
    </location>
</feature>
<dbReference type="AlphaFoldDB" id="A0A2P5ERZ3"/>
<proteinExistence type="inferred from homology"/>
<protein>
    <submittedName>
        <fullName evidence="8">Heavy metal-associated domain containing protein</fullName>
    </submittedName>
</protein>
<sequence length="312" mass="34327">MASSSAQQAPQEPLKYKTWVLKVSIHCEGCKRKVKKTLQRIDGVYTTSIDSQQHRVTVTGNVDVQILIKKLVKTGKHAEVWRERENLKEEEKFSGKVKNEGKEKDPESLNNRTVSPRSKIQAKAARNTVSESEKTEKSSGEEESQQSTKKGKSPEESPAGEDTGETVQRVSEEVDGEGSGSKKKKRKGQRGKNNSTRSVGSTSSDTPACRGFQSQPQDQGASQEGSGLINLNHSLRYPYYLYGAPAYYPTMVYGASYSTMQPSKAPGPFCYAPSLPYTCASAHQEMYGVHQGTTLGSFEIFSDENANGCFIM</sequence>
<evidence type="ECO:0000256" key="6">
    <source>
        <dbReference type="SAM" id="MobiDB-lite"/>
    </source>
</evidence>
<dbReference type="GO" id="GO:0046872">
    <property type="term" value="F:metal ion binding"/>
    <property type="evidence" value="ECO:0007669"/>
    <property type="project" value="UniProtKB-KW"/>
</dbReference>
<feature type="compositionally biased region" description="Basic and acidic residues" evidence="6">
    <location>
        <begin position="86"/>
        <end position="107"/>
    </location>
</feature>
<reference evidence="9" key="1">
    <citation type="submission" date="2016-06" db="EMBL/GenBank/DDBJ databases">
        <title>Parallel loss of symbiosis genes in relatives of nitrogen-fixing non-legume Parasponia.</title>
        <authorList>
            <person name="Van Velzen R."/>
            <person name="Holmer R."/>
            <person name="Bu F."/>
            <person name="Rutten L."/>
            <person name="Van Zeijl A."/>
            <person name="Liu W."/>
            <person name="Santuari L."/>
            <person name="Cao Q."/>
            <person name="Sharma T."/>
            <person name="Shen D."/>
            <person name="Roswanjaya Y."/>
            <person name="Wardhani T."/>
            <person name="Kalhor M.S."/>
            <person name="Jansen J."/>
            <person name="Van den Hoogen J."/>
            <person name="Gungor B."/>
            <person name="Hartog M."/>
            <person name="Hontelez J."/>
            <person name="Verver J."/>
            <person name="Yang W.-C."/>
            <person name="Schijlen E."/>
            <person name="Repin R."/>
            <person name="Schilthuizen M."/>
            <person name="Schranz E."/>
            <person name="Heidstra R."/>
            <person name="Miyata K."/>
            <person name="Fedorova E."/>
            <person name="Kohlen W."/>
            <person name="Bisseling T."/>
            <person name="Smit S."/>
            <person name="Geurts R."/>
        </authorList>
    </citation>
    <scope>NUCLEOTIDE SEQUENCE [LARGE SCALE GENOMIC DNA]</scope>
    <source>
        <strain evidence="9">cv. RG33-2</strain>
    </source>
</reference>
<feature type="domain" description="HMA" evidence="7">
    <location>
        <begin position="16"/>
        <end position="79"/>
    </location>
</feature>
<comment type="similarity">
    <text evidence="5">Belongs to the HIPP family.</text>
</comment>
<dbReference type="SUPFAM" id="SSF55008">
    <property type="entry name" value="HMA, heavy metal-associated domain"/>
    <property type="match status" value="1"/>
</dbReference>
<evidence type="ECO:0000256" key="1">
    <source>
        <dbReference type="ARBA" id="ARBA00022481"/>
    </source>
</evidence>